<dbReference type="HAMAP" id="MF_01197">
    <property type="entry name" value="SepF"/>
    <property type="match status" value="1"/>
</dbReference>
<keyword evidence="3 5" id="KW-0131">Cell cycle</keyword>
<organism evidence="7 8">
    <name type="scientific">Anaerovorax odorimutans</name>
    <dbReference type="NCBI Taxonomy" id="109327"/>
    <lineage>
        <taxon>Bacteria</taxon>
        <taxon>Bacillati</taxon>
        <taxon>Bacillota</taxon>
        <taxon>Clostridia</taxon>
        <taxon>Peptostreptococcales</taxon>
        <taxon>Anaerovoracaceae</taxon>
        <taxon>Anaerovorax</taxon>
    </lineage>
</organism>
<evidence type="ECO:0000256" key="2">
    <source>
        <dbReference type="ARBA" id="ARBA00023210"/>
    </source>
</evidence>
<accession>A0ABT1RSQ5</accession>
<proteinExistence type="inferred from homology"/>
<dbReference type="RefSeq" id="WP_256133082.1">
    <property type="nucleotide sequence ID" value="NZ_JANFXK010000017.1"/>
</dbReference>
<keyword evidence="8" id="KW-1185">Reference proteome</keyword>
<evidence type="ECO:0000313" key="8">
    <source>
        <dbReference type="Proteomes" id="UP001524502"/>
    </source>
</evidence>
<dbReference type="PANTHER" id="PTHR35798">
    <property type="entry name" value="CELL DIVISION PROTEIN SEPF"/>
    <property type="match status" value="1"/>
</dbReference>
<comment type="subunit">
    <text evidence="5">Homodimer. Interacts with FtsZ.</text>
</comment>
<comment type="caution">
    <text evidence="7">The sequence shown here is derived from an EMBL/GenBank/DDBJ whole genome shotgun (WGS) entry which is preliminary data.</text>
</comment>
<feature type="region of interest" description="Disordered" evidence="6">
    <location>
        <begin position="21"/>
        <end position="54"/>
    </location>
</feature>
<dbReference type="Proteomes" id="UP001524502">
    <property type="component" value="Unassembled WGS sequence"/>
</dbReference>
<keyword evidence="5" id="KW-0963">Cytoplasm</keyword>
<dbReference type="Pfam" id="PF04472">
    <property type="entry name" value="SepF"/>
    <property type="match status" value="1"/>
</dbReference>
<dbReference type="PANTHER" id="PTHR35798:SF1">
    <property type="entry name" value="CELL DIVISION PROTEIN SEPF"/>
    <property type="match status" value="1"/>
</dbReference>
<dbReference type="InterPro" id="IPR007561">
    <property type="entry name" value="Cell_div_SepF/SepF-rel"/>
</dbReference>
<sequence>MGILGKFKDLVGIEDYDEDEEFEEVQPVSKASDRRQVESRTSFSAPRPEHNDGKVIPMQNRTVSAITSAFKMVVIEPAGFDECPKLVDSLKSKKPIIINLERIESDTARKIFDFLSGATYALNGNVQKVANNIFVFAPENVDISAGVDHKGFSFDNEKKNSNPWK</sequence>
<comment type="similarity">
    <text evidence="5">Belongs to the SepF family.</text>
</comment>
<evidence type="ECO:0000256" key="6">
    <source>
        <dbReference type="SAM" id="MobiDB-lite"/>
    </source>
</evidence>
<dbReference type="EMBL" id="JANFXK010000017">
    <property type="protein sequence ID" value="MCQ4637901.1"/>
    <property type="molecule type" value="Genomic_DNA"/>
</dbReference>
<dbReference type="GO" id="GO:0051301">
    <property type="term" value="P:cell division"/>
    <property type="evidence" value="ECO:0007669"/>
    <property type="project" value="UniProtKB-KW"/>
</dbReference>
<evidence type="ECO:0000256" key="3">
    <source>
        <dbReference type="ARBA" id="ARBA00023306"/>
    </source>
</evidence>
<dbReference type="Gene3D" id="3.30.110.150">
    <property type="entry name" value="SepF-like protein"/>
    <property type="match status" value="1"/>
</dbReference>
<keyword evidence="2 5" id="KW-0717">Septation</keyword>
<gene>
    <name evidence="5 7" type="primary">sepF</name>
    <name evidence="7" type="ORF">NE619_14290</name>
</gene>
<evidence type="ECO:0000256" key="4">
    <source>
        <dbReference type="ARBA" id="ARBA00044936"/>
    </source>
</evidence>
<protein>
    <recommendedName>
        <fullName evidence="5">Cell division protein SepF</fullName>
    </recommendedName>
</protein>
<evidence type="ECO:0000256" key="5">
    <source>
        <dbReference type="HAMAP-Rule" id="MF_01197"/>
    </source>
</evidence>
<reference evidence="7 8" key="1">
    <citation type="submission" date="2022-06" db="EMBL/GenBank/DDBJ databases">
        <title>Isolation of gut microbiota from human fecal samples.</title>
        <authorList>
            <person name="Pamer E.G."/>
            <person name="Barat B."/>
            <person name="Waligurski E."/>
            <person name="Medina S."/>
            <person name="Paddock L."/>
            <person name="Mostad J."/>
        </authorList>
    </citation>
    <scope>NUCLEOTIDE SEQUENCE [LARGE SCALE GENOMIC DNA]</scope>
    <source>
        <strain evidence="7 8">SL.3.17</strain>
    </source>
</reference>
<comment type="subcellular location">
    <subcellularLocation>
        <location evidence="5">Cytoplasm</location>
    </subcellularLocation>
    <text evidence="5">Localizes to the division site, in a FtsZ-dependent manner.</text>
</comment>
<dbReference type="InterPro" id="IPR023052">
    <property type="entry name" value="Cell_div_SepF"/>
</dbReference>
<evidence type="ECO:0000256" key="1">
    <source>
        <dbReference type="ARBA" id="ARBA00022618"/>
    </source>
</evidence>
<keyword evidence="1 5" id="KW-0132">Cell division</keyword>
<dbReference type="InterPro" id="IPR038594">
    <property type="entry name" value="SepF-like_sf"/>
</dbReference>
<name>A0ABT1RSQ5_9FIRM</name>
<comment type="function">
    <text evidence="4 5">Cell division protein that is part of the divisome complex and is recruited early to the Z-ring. Probably stimulates Z-ring formation, perhaps through the cross-linking of FtsZ protofilaments. Its function overlaps with FtsA.</text>
</comment>
<evidence type="ECO:0000313" key="7">
    <source>
        <dbReference type="EMBL" id="MCQ4637901.1"/>
    </source>
</evidence>